<evidence type="ECO:0000313" key="2">
    <source>
        <dbReference type="EMBL" id="AGW41908.1"/>
    </source>
</evidence>
<dbReference type="Proteomes" id="UP000016743">
    <property type="component" value="Chromosome"/>
</dbReference>
<dbReference type="AlphaFoldDB" id="U3PEB9"/>
<feature type="signal peptide" evidence="1">
    <location>
        <begin position="1"/>
        <end position="17"/>
    </location>
</feature>
<protein>
    <recommendedName>
        <fullName evidence="4">Secreted protein</fullName>
    </recommendedName>
</protein>
<evidence type="ECO:0008006" key="4">
    <source>
        <dbReference type="Google" id="ProtNLM"/>
    </source>
</evidence>
<accession>U3PEB9</accession>
<feature type="chain" id="PRO_5039219402" description="Secreted protein" evidence="1">
    <location>
        <begin position="18"/>
        <end position="108"/>
    </location>
</feature>
<keyword evidence="3" id="KW-1185">Reference proteome</keyword>
<gene>
    <name evidence="2" type="ORF">O159_18860</name>
</gene>
<evidence type="ECO:0000313" key="3">
    <source>
        <dbReference type="Proteomes" id="UP000016743"/>
    </source>
</evidence>
<organism evidence="2 3">
    <name type="scientific">Leifsonia xyli subsp. cynodontis DSM 46306</name>
    <dbReference type="NCBI Taxonomy" id="1389489"/>
    <lineage>
        <taxon>Bacteria</taxon>
        <taxon>Bacillati</taxon>
        <taxon>Actinomycetota</taxon>
        <taxon>Actinomycetes</taxon>
        <taxon>Micrococcales</taxon>
        <taxon>Microbacteriaceae</taxon>
        <taxon>Leifsonia</taxon>
    </lineage>
</organism>
<dbReference type="PATRIC" id="fig|1389489.3.peg.1814"/>
<sequence>MALATVFMGGLSTAGAAAPVSTPAAAASEKRTLGCGAGVVQLSWESATPVRLVVYAGNTTEAAGDDATPAETGSRSYASDKHTLTWMFVDENRQAAQPESHAACAMFF</sequence>
<dbReference type="HOGENOM" id="CLU_2193659_0_0_11"/>
<dbReference type="KEGG" id="lxy:O159_18860"/>
<reference evidence="2 3" key="1">
    <citation type="journal article" date="2013" name="Genome Announc.">
        <title>Complete Genome Sequence of Leifsonia xyli subsp. cynodontis Strain DSM46306, a Gram-Positive Bacterial Pathogen of Grasses.</title>
        <authorList>
            <person name="Monteiro-Vitorello C.B."/>
            <person name="Zerillo M.M."/>
            <person name="Van Sluys M.A."/>
            <person name="Camargo L.E."/>
            <person name="Kitajima J.P."/>
        </authorList>
    </citation>
    <scope>NUCLEOTIDE SEQUENCE [LARGE SCALE GENOMIC DNA]</scope>
    <source>
        <strain evidence="2 3">DSM 46306</strain>
    </source>
</reference>
<dbReference type="RefSeq" id="WP_021755395.1">
    <property type="nucleotide sequence ID" value="NC_022438.1"/>
</dbReference>
<proteinExistence type="predicted"/>
<name>U3PEB9_LEIXC</name>
<keyword evidence="1" id="KW-0732">Signal</keyword>
<evidence type="ECO:0000256" key="1">
    <source>
        <dbReference type="SAM" id="SignalP"/>
    </source>
</evidence>
<dbReference type="EMBL" id="CP006734">
    <property type="protein sequence ID" value="AGW41908.1"/>
    <property type="molecule type" value="Genomic_DNA"/>
</dbReference>